<reference evidence="2 3" key="1">
    <citation type="submission" date="2015-01" db="EMBL/GenBank/DDBJ databases">
        <title>The Genome Sequence of Fonsecaea pedrosoi CBS 271.37.</title>
        <authorList>
            <consortium name="The Broad Institute Genomics Platform"/>
            <person name="Cuomo C."/>
            <person name="de Hoog S."/>
            <person name="Gorbushina A."/>
            <person name="Stielow B."/>
            <person name="Teixiera M."/>
            <person name="Abouelleil A."/>
            <person name="Chapman S.B."/>
            <person name="Priest M."/>
            <person name="Young S.K."/>
            <person name="Wortman J."/>
            <person name="Nusbaum C."/>
            <person name="Birren B."/>
        </authorList>
    </citation>
    <scope>NUCLEOTIDE SEQUENCE [LARGE SCALE GENOMIC DNA]</scope>
    <source>
        <strain evidence="2 3">CBS 271.37</strain>
    </source>
</reference>
<dbReference type="OrthoDB" id="4157236at2759"/>
<dbReference type="VEuPathDB" id="FungiDB:Z517_11461"/>
<proteinExistence type="predicted"/>
<protein>
    <submittedName>
        <fullName evidence="2">Uncharacterized protein</fullName>
    </submittedName>
</protein>
<dbReference type="HOGENOM" id="CLU_2812132_0_0_1"/>
<feature type="region of interest" description="Disordered" evidence="1">
    <location>
        <begin position="16"/>
        <end position="35"/>
    </location>
</feature>
<evidence type="ECO:0000313" key="3">
    <source>
        <dbReference type="Proteomes" id="UP000053029"/>
    </source>
</evidence>
<accession>A0A0D2DAQ7</accession>
<evidence type="ECO:0000313" key="2">
    <source>
        <dbReference type="EMBL" id="KIW74691.1"/>
    </source>
</evidence>
<gene>
    <name evidence="2" type="ORF">Z517_11461</name>
</gene>
<dbReference type="AlphaFoldDB" id="A0A0D2DAQ7"/>
<dbReference type="RefSeq" id="XP_013278499.1">
    <property type="nucleotide sequence ID" value="XM_013423045.1"/>
</dbReference>
<sequence length="67" mass="7480">MSSDSKANVSFDAASISTSSLMSEKERAKKEKKDSLVKRVVTAIKNFDPPEPRIPKGRHEYMPAWAV</sequence>
<feature type="compositionally biased region" description="Basic and acidic residues" evidence="1">
    <location>
        <begin position="23"/>
        <end position="35"/>
    </location>
</feature>
<dbReference type="GeneID" id="25310951"/>
<name>A0A0D2DAQ7_9EURO</name>
<organism evidence="2 3">
    <name type="scientific">Fonsecaea pedrosoi CBS 271.37</name>
    <dbReference type="NCBI Taxonomy" id="1442368"/>
    <lineage>
        <taxon>Eukaryota</taxon>
        <taxon>Fungi</taxon>
        <taxon>Dikarya</taxon>
        <taxon>Ascomycota</taxon>
        <taxon>Pezizomycotina</taxon>
        <taxon>Eurotiomycetes</taxon>
        <taxon>Chaetothyriomycetidae</taxon>
        <taxon>Chaetothyriales</taxon>
        <taxon>Herpotrichiellaceae</taxon>
        <taxon>Fonsecaea</taxon>
    </lineage>
</organism>
<dbReference type="Proteomes" id="UP000053029">
    <property type="component" value="Unassembled WGS sequence"/>
</dbReference>
<evidence type="ECO:0000256" key="1">
    <source>
        <dbReference type="SAM" id="MobiDB-lite"/>
    </source>
</evidence>
<keyword evidence="3" id="KW-1185">Reference proteome</keyword>
<dbReference type="EMBL" id="KN846976">
    <property type="protein sequence ID" value="KIW74691.1"/>
    <property type="molecule type" value="Genomic_DNA"/>
</dbReference>